<dbReference type="EMBL" id="LAZR01000289">
    <property type="protein sequence ID" value="KKN76816.1"/>
    <property type="molecule type" value="Genomic_DNA"/>
</dbReference>
<organism evidence="3">
    <name type="scientific">marine sediment metagenome</name>
    <dbReference type="NCBI Taxonomy" id="412755"/>
    <lineage>
        <taxon>unclassified sequences</taxon>
        <taxon>metagenomes</taxon>
        <taxon>ecological metagenomes</taxon>
    </lineage>
</organism>
<evidence type="ECO:0000259" key="2">
    <source>
        <dbReference type="Pfam" id="PF01370"/>
    </source>
</evidence>
<dbReference type="Pfam" id="PF01370">
    <property type="entry name" value="Epimerase"/>
    <property type="match status" value="1"/>
</dbReference>
<dbReference type="InterPro" id="IPR001509">
    <property type="entry name" value="Epimerase_deHydtase"/>
</dbReference>
<dbReference type="Gene3D" id="3.90.25.10">
    <property type="entry name" value="UDP-galactose 4-epimerase, domain 1"/>
    <property type="match status" value="1"/>
</dbReference>
<dbReference type="AlphaFoldDB" id="A0A0F9VTN7"/>
<evidence type="ECO:0000256" key="1">
    <source>
        <dbReference type="ARBA" id="ARBA00007637"/>
    </source>
</evidence>
<protein>
    <recommendedName>
        <fullName evidence="2">NAD-dependent epimerase/dehydratase domain-containing protein</fullName>
    </recommendedName>
</protein>
<gene>
    <name evidence="3" type="ORF">LCGC14_0366830</name>
</gene>
<evidence type="ECO:0000313" key="3">
    <source>
        <dbReference type="EMBL" id="KKN76816.1"/>
    </source>
</evidence>
<dbReference type="PANTHER" id="PTHR43000">
    <property type="entry name" value="DTDP-D-GLUCOSE 4,6-DEHYDRATASE-RELATED"/>
    <property type="match status" value="1"/>
</dbReference>
<feature type="domain" description="NAD-dependent epimerase/dehydratase" evidence="2">
    <location>
        <begin position="5"/>
        <end position="242"/>
    </location>
</feature>
<proteinExistence type="inferred from homology"/>
<name>A0A0F9VTN7_9ZZZZ</name>
<sequence>MAKYLVTGGAGFIGCNLTRFLVGKGHDVVVLDNFATGKQENLAEIADRIELIEGDIRDRDTVDKAVAGSAAIFHEAALGSVPRSVEDPVTSHDVNVNGTITVLEAARAAGVKRVIFAASSSAYGDQAESPKRETMVPMPISPYASSKLACEYYLQAYAACYGMETLSLRYFNVFGPHQDPEGAYAAVIPAFVSRALQGDKPIVYGDGEQSRDFCYIDNVCDANWLAANAPGEICKGQPINIACHHATTLNQILDKIRSLLGVQFEADYTDPRPGDVKDSLADISLAKQTIGYEPEMYFEQGLDKSIDWYRENLF</sequence>
<dbReference type="SUPFAM" id="SSF51735">
    <property type="entry name" value="NAD(P)-binding Rossmann-fold domains"/>
    <property type="match status" value="1"/>
</dbReference>
<dbReference type="CDD" id="cd05256">
    <property type="entry name" value="UDP_AE_SDR_e"/>
    <property type="match status" value="1"/>
</dbReference>
<dbReference type="Gene3D" id="3.40.50.720">
    <property type="entry name" value="NAD(P)-binding Rossmann-like Domain"/>
    <property type="match status" value="1"/>
</dbReference>
<comment type="caution">
    <text evidence="3">The sequence shown here is derived from an EMBL/GenBank/DDBJ whole genome shotgun (WGS) entry which is preliminary data.</text>
</comment>
<dbReference type="InterPro" id="IPR036291">
    <property type="entry name" value="NAD(P)-bd_dom_sf"/>
</dbReference>
<dbReference type="PROSITE" id="PS51257">
    <property type="entry name" value="PROKAR_LIPOPROTEIN"/>
    <property type="match status" value="1"/>
</dbReference>
<reference evidence="3" key="1">
    <citation type="journal article" date="2015" name="Nature">
        <title>Complex archaea that bridge the gap between prokaryotes and eukaryotes.</title>
        <authorList>
            <person name="Spang A."/>
            <person name="Saw J.H."/>
            <person name="Jorgensen S.L."/>
            <person name="Zaremba-Niedzwiedzka K."/>
            <person name="Martijn J."/>
            <person name="Lind A.E."/>
            <person name="van Eijk R."/>
            <person name="Schleper C."/>
            <person name="Guy L."/>
            <person name="Ettema T.J."/>
        </authorList>
    </citation>
    <scope>NUCLEOTIDE SEQUENCE</scope>
</reference>
<comment type="similarity">
    <text evidence="1">Belongs to the NAD(P)-dependent epimerase/dehydratase family.</text>
</comment>
<accession>A0A0F9VTN7</accession>